<organism evidence="9 10">
    <name type="scientific">Halocaridina rubra</name>
    <name type="common">Hawaiian red shrimp</name>
    <dbReference type="NCBI Taxonomy" id="373956"/>
    <lineage>
        <taxon>Eukaryota</taxon>
        <taxon>Metazoa</taxon>
        <taxon>Ecdysozoa</taxon>
        <taxon>Arthropoda</taxon>
        <taxon>Crustacea</taxon>
        <taxon>Multicrustacea</taxon>
        <taxon>Malacostraca</taxon>
        <taxon>Eumalacostraca</taxon>
        <taxon>Eucarida</taxon>
        <taxon>Decapoda</taxon>
        <taxon>Pleocyemata</taxon>
        <taxon>Caridea</taxon>
        <taxon>Atyoidea</taxon>
        <taxon>Atyidae</taxon>
        <taxon>Halocaridina</taxon>
    </lineage>
</organism>
<evidence type="ECO:0000259" key="8">
    <source>
        <dbReference type="PROSITE" id="PS01225"/>
    </source>
</evidence>
<keyword evidence="3 7" id="KW-0732">Signal</keyword>
<feature type="compositionally biased region" description="Basic and acidic residues" evidence="6">
    <location>
        <begin position="120"/>
        <end position="135"/>
    </location>
</feature>
<keyword evidence="10" id="KW-1185">Reference proteome</keyword>
<dbReference type="Gene3D" id="2.10.90.10">
    <property type="entry name" value="Cystine-knot cytokines"/>
    <property type="match status" value="1"/>
</dbReference>
<feature type="compositionally biased region" description="Basic and acidic residues" evidence="6">
    <location>
        <begin position="93"/>
        <end position="111"/>
    </location>
</feature>
<feature type="region of interest" description="Disordered" evidence="6">
    <location>
        <begin position="93"/>
        <end position="205"/>
    </location>
</feature>
<reference evidence="9 10" key="1">
    <citation type="submission" date="2023-11" db="EMBL/GenBank/DDBJ databases">
        <title>Halocaridina rubra genome assembly.</title>
        <authorList>
            <person name="Smith C."/>
        </authorList>
    </citation>
    <scope>NUCLEOTIDE SEQUENCE [LARGE SCALE GENOMIC DNA]</scope>
    <source>
        <strain evidence="9">EP-1</strain>
        <tissue evidence="9">Whole</tissue>
    </source>
</reference>
<dbReference type="InterPro" id="IPR006207">
    <property type="entry name" value="Cys_knot_C"/>
</dbReference>
<dbReference type="AlphaFoldDB" id="A0AAN8WFQ3"/>
<dbReference type="Proteomes" id="UP001381693">
    <property type="component" value="Unassembled WGS sequence"/>
</dbReference>
<name>A0AAN8WFQ3_HALRR</name>
<dbReference type="EMBL" id="JAXCGZ010022874">
    <property type="protein sequence ID" value="KAK7021848.1"/>
    <property type="molecule type" value="Genomic_DNA"/>
</dbReference>
<dbReference type="Pfam" id="PF03045">
    <property type="entry name" value="DAN"/>
    <property type="match status" value="1"/>
</dbReference>
<sequence>MGIHKESLILIIALGLLTNTHFAHAWGTYSCDIKEEGLQKIEEICTESTSKFNSPLTALESKLERVLDFVAEIKLAEDSWFKKATKAMTVERDLSNHEENVSPIEGRDRTVESNSDDDKEVDRERNKQQVRREERENNDDWQNKRKNNDDYDRQERRDRSDRNDRIERRREEDREEKREKANNEDKEYDDGRRMKNDKKDGPKKGACEVQIMDTHETIGMFYMMSYQHGHCANRNPIREPIRYCLGYCATRTFIDRESVLWSQGNDCKSCQATKIETLRIPLTCDDGYNFEKKFNNIVECDCKRCKVPDGKSKN</sequence>
<feature type="domain" description="CTCK" evidence="8">
    <location>
        <begin position="207"/>
        <end position="306"/>
    </location>
</feature>
<evidence type="ECO:0000256" key="3">
    <source>
        <dbReference type="ARBA" id="ARBA00022729"/>
    </source>
</evidence>
<proteinExistence type="predicted"/>
<comment type="caution">
    <text evidence="9">The sequence shown here is derived from an EMBL/GenBank/DDBJ whole genome shotgun (WGS) entry which is preliminary data.</text>
</comment>
<dbReference type="PROSITE" id="PS01225">
    <property type="entry name" value="CTCK_2"/>
    <property type="match status" value="1"/>
</dbReference>
<dbReference type="InterPro" id="IPR004133">
    <property type="entry name" value="DAN_dom"/>
</dbReference>
<keyword evidence="4" id="KW-1015">Disulfide bond</keyword>
<dbReference type="GO" id="GO:0005576">
    <property type="term" value="C:extracellular region"/>
    <property type="evidence" value="ECO:0007669"/>
    <property type="project" value="UniProtKB-SubCell"/>
</dbReference>
<evidence type="ECO:0000256" key="5">
    <source>
        <dbReference type="PROSITE-ProRule" id="PRU00039"/>
    </source>
</evidence>
<keyword evidence="2" id="KW-0964">Secreted</keyword>
<comment type="caution">
    <text evidence="5">Lacks conserved residue(s) required for the propagation of feature annotation.</text>
</comment>
<dbReference type="PROSITE" id="PS51257">
    <property type="entry name" value="PROKAR_LIPOPROTEIN"/>
    <property type="match status" value="1"/>
</dbReference>
<feature type="compositionally biased region" description="Basic and acidic residues" evidence="6">
    <location>
        <begin position="141"/>
        <end position="205"/>
    </location>
</feature>
<evidence type="ECO:0000313" key="10">
    <source>
        <dbReference type="Proteomes" id="UP001381693"/>
    </source>
</evidence>
<evidence type="ECO:0000256" key="4">
    <source>
        <dbReference type="ARBA" id="ARBA00023157"/>
    </source>
</evidence>
<evidence type="ECO:0000313" key="9">
    <source>
        <dbReference type="EMBL" id="KAK7021848.1"/>
    </source>
</evidence>
<protein>
    <recommendedName>
        <fullName evidence="8">CTCK domain-containing protein</fullName>
    </recommendedName>
</protein>
<evidence type="ECO:0000256" key="2">
    <source>
        <dbReference type="ARBA" id="ARBA00022525"/>
    </source>
</evidence>
<feature type="signal peptide" evidence="7">
    <location>
        <begin position="1"/>
        <end position="25"/>
    </location>
</feature>
<evidence type="ECO:0000256" key="7">
    <source>
        <dbReference type="SAM" id="SignalP"/>
    </source>
</evidence>
<accession>A0AAN8WFQ3</accession>
<gene>
    <name evidence="9" type="ORF">SK128_013345</name>
</gene>
<evidence type="ECO:0000256" key="1">
    <source>
        <dbReference type="ARBA" id="ARBA00004613"/>
    </source>
</evidence>
<feature type="chain" id="PRO_5042869666" description="CTCK domain-containing protein" evidence="7">
    <location>
        <begin position="26"/>
        <end position="314"/>
    </location>
</feature>
<evidence type="ECO:0000256" key="6">
    <source>
        <dbReference type="SAM" id="MobiDB-lite"/>
    </source>
</evidence>
<dbReference type="InterPro" id="IPR029034">
    <property type="entry name" value="Cystine-knot_cytokine"/>
</dbReference>
<comment type="subcellular location">
    <subcellularLocation>
        <location evidence="1">Secreted</location>
    </subcellularLocation>
</comment>